<dbReference type="OrthoDB" id="166327at2157"/>
<evidence type="ECO:0000313" key="4">
    <source>
        <dbReference type="Proteomes" id="UP000282323"/>
    </source>
</evidence>
<evidence type="ECO:0000256" key="1">
    <source>
        <dbReference type="SAM" id="MobiDB-lite"/>
    </source>
</evidence>
<keyword evidence="4" id="KW-1185">Reference proteome</keyword>
<feature type="domain" description="DUF5786" evidence="2">
    <location>
        <begin position="4"/>
        <end position="57"/>
    </location>
</feature>
<name>A0A3N6M176_NATCH</name>
<proteinExistence type="predicted"/>
<comment type="caution">
    <text evidence="3">The sequence shown here is derived from an EMBL/GenBank/DDBJ whole genome shotgun (WGS) entry which is preliminary data.</text>
</comment>
<dbReference type="AlphaFoldDB" id="A0A3N6M176"/>
<organism evidence="3 4">
    <name type="scientific">Natrarchaeobius chitinivorans</name>
    <dbReference type="NCBI Taxonomy" id="1679083"/>
    <lineage>
        <taxon>Archaea</taxon>
        <taxon>Methanobacteriati</taxon>
        <taxon>Methanobacteriota</taxon>
        <taxon>Stenosarchaea group</taxon>
        <taxon>Halobacteria</taxon>
        <taxon>Halobacteriales</taxon>
        <taxon>Natrialbaceae</taxon>
        <taxon>Natrarchaeobius</taxon>
    </lineage>
</organism>
<dbReference type="InterPro" id="IPR043902">
    <property type="entry name" value="DUF5786"/>
</dbReference>
<dbReference type="EMBL" id="REGA01000002">
    <property type="protein sequence ID" value="RQG97073.1"/>
    <property type="molecule type" value="Genomic_DNA"/>
</dbReference>
<gene>
    <name evidence="3" type="ORF">EA473_03060</name>
</gene>
<evidence type="ECO:0000313" key="3">
    <source>
        <dbReference type="EMBL" id="RQG97073.1"/>
    </source>
</evidence>
<protein>
    <submittedName>
        <fullName evidence="3">Death domain-associated protein</fullName>
    </submittedName>
</protein>
<reference evidence="3 4" key="1">
    <citation type="submission" date="2018-10" db="EMBL/GenBank/DDBJ databases">
        <title>Natrarchaeobius chitinivorans gen. nov., sp. nov., and Natrarchaeobius haloalkaliphilus sp. nov., alkaliphilic, chitin-utilizing haloarchaea from hypersaline alkaline lakes.</title>
        <authorList>
            <person name="Sorokin D.Y."/>
            <person name="Elcheninov A.G."/>
            <person name="Kostrikina N.A."/>
            <person name="Bale N.J."/>
            <person name="Sinninghe Damste J.S."/>
            <person name="Khijniak T.V."/>
            <person name="Kublanov I.V."/>
            <person name="Toshchakov S.V."/>
        </authorList>
    </citation>
    <scope>NUCLEOTIDE SEQUENCE [LARGE SCALE GENOMIC DNA]</scope>
    <source>
        <strain evidence="3 4">AArcht4T</strain>
    </source>
</reference>
<feature type="region of interest" description="Disordered" evidence="1">
    <location>
        <begin position="1"/>
        <end position="26"/>
    </location>
</feature>
<evidence type="ECO:0000259" key="2">
    <source>
        <dbReference type="Pfam" id="PF19099"/>
    </source>
</evidence>
<dbReference type="Pfam" id="PF19099">
    <property type="entry name" value="DUF5786"/>
    <property type="match status" value="1"/>
</dbReference>
<dbReference type="Proteomes" id="UP000282323">
    <property type="component" value="Unassembled WGS sequence"/>
</dbReference>
<sequence>MDEYEESERQQRIPDGVNGTGVNDDAVKARENEHIGQLSFESGLTTNELVSQLDSMRDEDD</sequence>
<dbReference type="RefSeq" id="WP_124194192.1">
    <property type="nucleotide sequence ID" value="NZ_REGA01000002.1"/>
</dbReference>
<accession>A0A3N6M176</accession>